<dbReference type="Proteomes" id="UP000013782">
    <property type="component" value="Unassembled WGS sequence"/>
</dbReference>
<dbReference type="PANTHER" id="PTHR10359:SF19">
    <property type="entry name" value="DNA REPAIR GLYCOSYLASE MJ1434-RELATED"/>
    <property type="match status" value="1"/>
</dbReference>
<evidence type="ECO:0000313" key="6">
    <source>
        <dbReference type="EMBL" id="EOH97410.1"/>
    </source>
</evidence>
<dbReference type="GO" id="GO:0051539">
    <property type="term" value="F:4 iron, 4 sulfur cluster binding"/>
    <property type="evidence" value="ECO:0007669"/>
    <property type="project" value="UniProtKB-KW"/>
</dbReference>
<protein>
    <recommendedName>
        <fullName evidence="5">HhH-GPD domain-containing protein</fullName>
    </recommendedName>
</protein>
<dbReference type="EMBL" id="AJAQ01000001">
    <property type="protein sequence ID" value="EOH97410.1"/>
    <property type="molecule type" value="Genomic_DNA"/>
</dbReference>
<keyword evidence="1" id="KW-0004">4Fe-4S</keyword>
<dbReference type="STRING" id="160454.RV10_GL004362"/>
<keyword evidence="4" id="KW-0411">Iron-sulfur</keyword>
<keyword evidence="7" id="KW-1185">Reference proteome</keyword>
<evidence type="ECO:0000256" key="1">
    <source>
        <dbReference type="ARBA" id="ARBA00022485"/>
    </source>
</evidence>
<organism evidence="6 7">
    <name type="scientific">Enterococcus pallens ATCC BAA-351</name>
    <dbReference type="NCBI Taxonomy" id="1158607"/>
    <lineage>
        <taxon>Bacteria</taxon>
        <taxon>Bacillati</taxon>
        <taxon>Bacillota</taxon>
        <taxon>Bacilli</taxon>
        <taxon>Lactobacillales</taxon>
        <taxon>Enterococcaceae</taxon>
        <taxon>Enterococcus</taxon>
    </lineage>
</organism>
<dbReference type="Pfam" id="PF00730">
    <property type="entry name" value="HhH-GPD"/>
    <property type="match status" value="1"/>
</dbReference>
<dbReference type="eggNOG" id="COG2231">
    <property type="taxonomic scope" value="Bacteria"/>
</dbReference>
<gene>
    <name evidence="6" type="ORF">UAU_00078</name>
</gene>
<evidence type="ECO:0000256" key="3">
    <source>
        <dbReference type="ARBA" id="ARBA00023004"/>
    </source>
</evidence>
<dbReference type="InterPro" id="IPR003265">
    <property type="entry name" value="HhH-GPD_domain"/>
</dbReference>
<dbReference type="PANTHER" id="PTHR10359">
    <property type="entry name" value="A/G-SPECIFIC ADENINE GLYCOSYLASE/ENDONUCLEASE III"/>
    <property type="match status" value="1"/>
</dbReference>
<evidence type="ECO:0000256" key="2">
    <source>
        <dbReference type="ARBA" id="ARBA00022723"/>
    </source>
</evidence>
<dbReference type="GO" id="GO:0046872">
    <property type="term" value="F:metal ion binding"/>
    <property type="evidence" value="ECO:0007669"/>
    <property type="project" value="UniProtKB-KW"/>
</dbReference>
<dbReference type="SUPFAM" id="SSF48150">
    <property type="entry name" value="DNA-glycosylase"/>
    <property type="match status" value="1"/>
</dbReference>
<dbReference type="GO" id="GO:0006284">
    <property type="term" value="P:base-excision repair"/>
    <property type="evidence" value="ECO:0007669"/>
    <property type="project" value="InterPro"/>
</dbReference>
<dbReference type="CDD" id="cd00056">
    <property type="entry name" value="ENDO3c"/>
    <property type="match status" value="1"/>
</dbReference>
<evidence type="ECO:0000313" key="7">
    <source>
        <dbReference type="Proteomes" id="UP000013782"/>
    </source>
</evidence>
<dbReference type="HOGENOM" id="CLU_012862_6_1_9"/>
<dbReference type="Gene3D" id="1.10.340.30">
    <property type="entry name" value="Hypothetical protein, domain 2"/>
    <property type="match status" value="1"/>
</dbReference>
<evidence type="ECO:0000259" key="5">
    <source>
        <dbReference type="SMART" id="SM00478"/>
    </source>
</evidence>
<accession>R2SQ90</accession>
<dbReference type="AlphaFoldDB" id="R2SQ90"/>
<sequence length="214" mass="24648">MITNLKALYEVLSEAMDHSIWWNTENPWEIVVGAILVQNTNWKNVDYSLTNIKESIGFDPKALAAIDQLELQELIRPSGFYKNKSRTIKDVFNWFQGYGFDIEALEKKDVHSLREELLAIRGIGQETADVLLVFVLNKVAFIADKYAQRIFKCLGIEETLTYAKLQGMIQLPADFTNEQAQNLHGWLVDYGQIYLKSPEAWEKGVLNNFELQQE</sequence>
<keyword evidence="3" id="KW-0408">Iron</keyword>
<dbReference type="PATRIC" id="fig|1158607.3.peg.79"/>
<name>R2SQ90_9ENTE</name>
<feature type="domain" description="HhH-GPD" evidence="5">
    <location>
        <begin position="36"/>
        <end position="193"/>
    </location>
</feature>
<proteinExistence type="predicted"/>
<reference evidence="6 7" key="1">
    <citation type="submission" date="2013-02" db="EMBL/GenBank/DDBJ databases">
        <title>The Genome Sequence of Enterococcus pallens BAA-351.</title>
        <authorList>
            <consortium name="The Broad Institute Genome Sequencing Platform"/>
            <consortium name="The Broad Institute Genome Sequencing Center for Infectious Disease"/>
            <person name="Earl A.M."/>
            <person name="Gilmore M.S."/>
            <person name="Lebreton F."/>
            <person name="Walker B."/>
            <person name="Young S.K."/>
            <person name="Zeng Q."/>
            <person name="Gargeya S."/>
            <person name="Fitzgerald M."/>
            <person name="Haas B."/>
            <person name="Abouelleil A."/>
            <person name="Alvarado L."/>
            <person name="Arachchi H.M."/>
            <person name="Berlin A.M."/>
            <person name="Chapman S.B."/>
            <person name="Dewar J."/>
            <person name="Goldberg J."/>
            <person name="Griggs A."/>
            <person name="Gujja S."/>
            <person name="Hansen M."/>
            <person name="Howarth C."/>
            <person name="Imamovic A."/>
            <person name="Larimer J."/>
            <person name="McCowan C."/>
            <person name="Murphy C."/>
            <person name="Neiman D."/>
            <person name="Pearson M."/>
            <person name="Priest M."/>
            <person name="Roberts A."/>
            <person name="Saif S."/>
            <person name="Shea T."/>
            <person name="Sisk P."/>
            <person name="Sykes S."/>
            <person name="Wortman J."/>
            <person name="Nusbaum C."/>
            <person name="Birren B."/>
        </authorList>
    </citation>
    <scope>NUCLEOTIDE SEQUENCE [LARGE SCALE GENOMIC DNA]</scope>
    <source>
        <strain evidence="6 7">ATCC BAA-351</strain>
    </source>
</reference>
<comment type="caution">
    <text evidence="6">The sequence shown here is derived from an EMBL/GenBank/DDBJ whole genome shotgun (WGS) entry which is preliminary data.</text>
</comment>
<keyword evidence="2" id="KW-0479">Metal-binding</keyword>
<dbReference type="InterPro" id="IPR011257">
    <property type="entry name" value="DNA_glycosylase"/>
</dbReference>
<dbReference type="OrthoDB" id="9802365at2"/>
<dbReference type="SMART" id="SM00478">
    <property type="entry name" value="ENDO3c"/>
    <property type="match status" value="1"/>
</dbReference>
<dbReference type="GO" id="GO:0003824">
    <property type="term" value="F:catalytic activity"/>
    <property type="evidence" value="ECO:0007669"/>
    <property type="project" value="InterPro"/>
</dbReference>
<evidence type="ECO:0000256" key="4">
    <source>
        <dbReference type="ARBA" id="ARBA00023014"/>
    </source>
</evidence>
<dbReference type="PIRSF" id="PIRSF001435">
    <property type="entry name" value="Nth"/>
    <property type="match status" value="1"/>
</dbReference>